<keyword evidence="6" id="KW-0223">Dioxygenase</keyword>
<proteinExistence type="inferred from homology"/>
<comment type="similarity">
    <text evidence="1 6">Belongs to the carotenoid oxygenase family.</text>
</comment>
<evidence type="ECO:0000256" key="3">
    <source>
        <dbReference type="ARBA" id="ARBA00023002"/>
    </source>
</evidence>
<gene>
    <name evidence="8" type="ORF">GCM10010339_29560</name>
</gene>
<feature type="compositionally biased region" description="Basic residues" evidence="7">
    <location>
        <begin position="174"/>
        <end position="191"/>
    </location>
</feature>
<evidence type="ECO:0000313" key="8">
    <source>
        <dbReference type="EMBL" id="GHE03199.1"/>
    </source>
</evidence>
<name>A0A918YHA2_9ACTN</name>
<keyword evidence="3 6" id="KW-0560">Oxidoreductase</keyword>
<dbReference type="AlphaFoldDB" id="A0A918YHA2"/>
<dbReference type="GO" id="GO:0016121">
    <property type="term" value="P:carotene catabolic process"/>
    <property type="evidence" value="ECO:0007669"/>
    <property type="project" value="TreeGrafter"/>
</dbReference>
<keyword evidence="9" id="KW-1185">Reference proteome</keyword>
<dbReference type="InterPro" id="IPR004294">
    <property type="entry name" value="Carotenoid_Oase"/>
</dbReference>
<comment type="caution">
    <text evidence="8">The sequence shown here is derived from an EMBL/GenBank/DDBJ whole genome shotgun (WGS) entry which is preliminary data.</text>
</comment>
<protein>
    <recommendedName>
        <fullName evidence="6">Dioxygenase</fullName>
        <ecNumber evidence="6">1.13.11.-</ecNumber>
    </recommendedName>
</protein>
<evidence type="ECO:0000256" key="7">
    <source>
        <dbReference type="SAM" id="MobiDB-lite"/>
    </source>
</evidence>
<dbReference type="EMBL" id="BMVG01000005">
    <property type="protein sequence ID" value="GHE03199.1"/>
    <property type="molecule type" value="Genomic_DNA"/>
</dbReference>
<organism evidence="8 9">
    <name type="scientific">Streptomyces alanosinicus</name>
    <dbReference type="NCBI Taxonomy" id="68171"/>
    <lineage>
        <taxon>Bacteria</taxon>
        <taxon>Bacillati</taxon>
        <taxon>Actinomycetota</taxon>
        <taxon>Actinomycetes</taxon>
        <taxon>Kitasatosporales</taxon>
        <taxon>Streptomycetaceae</taxon>
        <taxon>Streptomyces</taxon>
    </lineage>
</organism>
<keyword evidence="4 5" id="KW-0408">Iron</keyword>
<evidence type="ECO:0000256" key="4">
    <source>
        <dbReference type="ARBA" id="ARBA00023004"/>
    </source>
</evidence>
<feature type="region of interest" description="Disordered" evidence="7">
    <location>
        <begin position="174"/>
        <end position="197"/>
    </location>
</feature>
<evidence type="ECO:0000256" key="5">
    <source>
        <dbReference type="PIRSR" id="PIRSR604294-1"/>
    </source>
</evidence>
<dbReference type="PANTHER" id="PTHR10543:SF89">
    <property type="entry name" value="CAROTENOID 9,10(9',10')-CLEAVAGE DIOXYGENASE 1"/>
    <property type="match status" value="1"/>
</dbReference>
<evidence type="ECO:0000256" key="1">
    <source>
        <dbReference type="ARBA" id="ARBA00006787"/>
    </source>
</evidence>
<dbReference type="EC" id="1.13.11.-" evidence="6"/>
<dbReference type="Pfam" id="PF03055">
    <property type="entry name" value="RPE65"/>
    <property type="match status" value="1"/>
</dbReference>
<feature type="binding site" evidence="5">
    <location>
        <position position="107"/>
    </location>
    <ligand>
        <name>Fe cation</name>
        <dbReference type="ChEBI" id="CHEBI:24875"/>
        <note>catalytic</note>
    </ligand>
</feature>
<dbReference type="GO" id="GO:0010436">
    <property type="term" value="F:carotenoid dioxygenase activity"/>
    <property type="evidence" value="ECO:0007669"/>
    <property type="project" value="TreeGrafter"/>
</dbReference>
<accession>A0A918YHA2</accession>
<sequence length="209" mass="22967">MTEHGPDLTASTAGTHVIEHAGRLLALCEANYPFELDQDLETVGAYDFDGKLRTAMTAHPKEDPLTGELHFFGSSPFPPYLVYYVADAKGEIVHSAEVRGATASLKHDFAITRGHVVFVEGNVTFDPADHSGIPYAWSDRQPSRIGVMPRGEGRRPAHPLVLRRTGQHAARLQRLRGRPGAHRPGGPHRGPRGLPPLLELVDRRARARQ</sequence>
<evidence type="ECO:0000256" key="6">
    <source>
        <dbReference type="RuleBase" id="RU364048"/>
    </source>
</evidence>
<dbReference type="GO" id="GO:0046872">
    <property type="term" value="F:metal ion binding"/>
    <property type="evidence" value="ECO:0007669"/>
    <property type="project" value="UniProtKB-KW"/>
</dbReference>
<reference evidence="8" key="2">
    <citation type="submission" date="2020-09" db="EMBL/GenBank/DDBJ databases">
        <authorList>
            <person name="Sun Q."/>
            <person name="Ohkuma M."/>
        </authorList>
    </citation>
    <scope>NUCLEOTIDE SEQUENCE</scope>
    <source>
        <strain evidence="8">JCM 4714</strain>
    </source>
</reference>
<comment type="cofactor">
    <cofactor evidence="5 6">
        <name>Fe(2+)</name>
        <dbReference type="ChEBI" id="CHEBI:29033"/>
    </cofactor>
    <text evidence="5 6">Binds 1 Fe(2+) ion per subunit.</text>
</comment>
<evidence type="ECO:0000313" key="9">
    <source>
        <dbReference type="Proteomes" id="UP000655443"/>
    </source>
</evidence>
<dbReference type="PANTHER" id="PTHR10543">
    <property type="entry name" value="BETA-CAROTENE DIOXYGENASE"/>
    <property type="match status" value="1"/>
</dbReference>
<keyword evidence="2 5" id="KW-0479">Metal-binding</keyword>
<feature type="binding site" evidence="5">
    <location>
        <position position="59"/>
    </location>
    <ligand>
        <name>Fe cation</name>
        <dbReference type="ChEBI" id="CHEBI:24875"/>
        <note>catalytic</note>
    </ligand>
</feature>
<evidence type="ECO:0000256" key="2">
    <source>
        <dbReference type="ARBA" id="ARBA00022723"/>
    </source>
</evidence>
<dbReference type="Proteomes" id="UP000655443">
    <property type="component" value="Unassembled WGS sequence"/>
</dbReference>
<reference evidence="8" key="1">
    <citation type="journal article" date="2014" name="Int. J. Syst. Evol. Microbiol.">
        <title>Complete genome sequence of Corynebacterium casei LMG S-19264T (=DSM 44701T), isolated from a smear-ripened cheese.</title>
        <authorList>
            <consortium name="US DOE Joint Genome Institute (JGI-PGF)"/>
            <person name="Walter F."/>
            <person name="Albersmeier A."/>
            <person name="Kalinowski J."/>
            <person name="Ruckert C."/>
        </authorList>
    </citation>
    <scope>NUCLEOTIDE SEQUENCE</scope>
    <source>
        <strain evidence="8">JCM 4714</strain>
    </source>
</reference>